<reference evidence="3" key="1">
    <citation type="submission" date="2010-07" db="EMBL/GenBank/DDBJ databases">
        <title>The complete genome of Methanosalsum zhilinae DSM 4017.</title>
        <authorList>
            <consortium name="US DOE Joint Genome Institute (JGI-PGF)"/>
            <person name="Lucas S."/>
            <person name="Copeland A."/>
            <person name="Lapidus A."/>
            <person name="Glavina del Rio T."/>
            <person name="Dalin E."/>
            <person name="Tice H."/>
            <person name="Bruce D."/>
            <person name="Goodwin L."/>
            <person name="Pitluck S."/>
            <person name="Kyrpides N."/>
            <person name="Mavromatis K."/>
            <person name="Ovchinnikova G."/>
            <person name="Daligault H."/>
            <person name="Detter J.C."/>
            <person name="Han C."/>
            <person name="Tapia R."/>
            <person name="Larimer F."/>
            <person name="Land M."/>
            <person name="Hauser L."/>
            <person name="Markowitz V."/>
            <person name="Cheng J.-F."/>
            <person name="Hugenholtz P."/>
            <person name="Woyke T."/>
            <person name="Wu D."/>
            <person name="Spring S."/>
            <person name="Schueler E."/>
            <person name="Brambilla E."/>
            <person name="Klenk H.-P."/>
            <person name="Eisen J.A."/>
        </authorList>
    </citation>
    <scope>NUCLEOTIDE SEQUENCE</scope>
    <source>
        <strain evidence="3">DSM 4017</strain>
    </source>
</reference>
<dbReference type="AlphaFoldDB" id="F7XLZ1"/>
<dbReference type="KEGG" id="mzh:Mzhil_1062"/>
<organism evidence="3 4">
    <name type="scientific">Methanosalsum zhilinae (strain DSM 4017 / NBRC 107636 / OCM 62 / WeN5)</name>
    <name type="common">Methanohalophilus zhilinae</name>
    <dbReference type="NCBI Taxonomy" id="679901"/>
    <lineage>
        <taxon>Archaea</taxon>
        <taxon>Methanobacteriati</taxon>
        <taxon>Methanobacteriota</taxon>
        <taxon>Stenosarchaea group</taxon>
        <taxon>Methanomicrobia</taxon>
        <taxon>Methanosarcinales</taxon>
        <taxon>Methanosarcinaceae</taxon>
        <taxon>Methanosalsum</taxon>
    </lineage>
</organism>
<dbReference type="Pfam" id="PF20251">
    <property type="entry name" value="Big_14"/>
    <property type="match status" value="1"/>
</dbReference>
<evidence type="ECO:0000313" key="3">
    <source>
        <dbReference type="EMBL" id="AEH60919.1"/>
    </source>
</evidence>
<evidence type="ECO:0000313" key="4">
    <source>
        <dbReference type="Proteomes" id="UP000006622"/>
    </source>
</evidence>
<feature type="domain" description="Bacterial Ig-like" evidence="2">
    <location>
        <begin position="71"/>
        <end position="179"/>
    </location>
</feature>
<dbReference type="HOGENOM" id="CLU_1590910_0_0_2"/>
<gene>
    <name evidence="3" type="ordered locus">Mzhil_1062</name>
</gene>
<keyword evidence="1" id="KW-0472">Membrane</keyword>
<dbReference type="InterPro" id="IPR046878">
    <property type="entry name" value="Big_14"/>
</dbReference>
<evidence type="ECO:0000259" key="2">
    <source>
        <dbReference type="Pfam" id="PF20251"/>
    </source>
</evidence>
<evidence type="ECO:0000256" key="1">
    <source>
        <dbReference type="SAM" id="Phobius"/>
    </source>
</evidence>
<dbReference type="EMBL" id="CP002101">
    <property type="protein sequence ID" value="AEH60919.1"/>
    <property type="molecule type" value="Genomic_DNA"/>
</dbReference>
<keyword evidence="4" id="KW-1185">Reference proteome</keyword>
<proteinExistence type="predicted"/>
<name>F7XLZ1_METZD</name>
<sequence length="188" mass="21817">MLLNLKNNLLLWIAIINMVNIMENSKYSSKSREKIWIPLIAIAVISLLVLFAGCLDNEIDDIIPDEELSPEAVINLPKKSFDQYENIEFEIQNTGDTQLTFSRVFDVDYYNEDAEEWESVELDLVWPMDMIFLNPGESFTQSFNPADNFVDEVKGGEYRINKQITCVETDEVLELEKNFWIEISDESE</sequence>
<keyword evidence="1" id="KW-0812">Transmembrane</keyword>
<protein>
    <recommendedName>
        <fullName evidence="2">Bacterial Ig-like domain-containing protein</fullName>
    </recommendedName>
</protein>
<accession>F7XLZ1</accession>
<dbReference type="Proteomes" id="UP000006622">
    <property type="component" value="Chromosome"/>
</dbReference>
<keyword evidence="1" id="KW-1133">Transmembrane helix</keyword>
<feature type="transmembrane region" description="Helical" evidence="1">
    <location>
        <begin position="35"/>
        <end position="53"/>
    </location>
</feature>